<dbReference type="OrthoDB" id="6613664at2759"/>
<accession>A0A9P0QB83</accession>
<gene>
    <name evidence="1" type="ORF">ACAOBT_LOCUS35306</name>
</gene>
<name>A0A9P0QB83_ACAOB</name>
<sequence length="229" mass="26159">MTFTLRELHVRIPSPPRKPKVVQEEPQEVKKAKYKSPYLVPYTFKPEPPAHTGEYINSQIQHPESPYFSYLEDLAGEMAQMREDPNLGIMSRGLDGTEIVYEIQAAQDYYNEIHETNMNCILPPTILVPLEKDQRNAIDDTKALLDDLKEMTVNAPFVKVQGIVFVNAGVSMTGRMSQELSVCSCWSILKVLNLILFLCDIGLHCLVEFCLEYVLNKNRFVMESDKLCL</sequence>
<organism evidence="1 2">
    <name type="scientific">Acanthoscelides obtectus</name>
    <name type="common">Bean weevil</name>
    <name type="synonym">Bruchus obtectus</name>
    <dbReference type="NCBI Taxonomy" id="200917"/>
    <lineage>
        <taxon>Eukaryota</taxon>
        <taxon>Metazoa</taxon>
        <taxon>Ecdysozoa</taxon>
        <taxon>Arthropoda</taxon>
        <taxon>Hexapoda</taxon>
        <taxon>Insecta</taxon>
        <taxon>Pterygota</taxon>
        <taxon>Neoptera</taxon>
        <taxon>Endopterygota</taxon>
        <taxon>Coleoptera</taxon>
        <taxon>Polyphaga</taxon>
        <taxon>Cucujiformia</taxon>
        <taxon>Chrysomeloidea</taxon>
        <taxon>Chrysomelidae</taxon>
        <taxon>Bruchinae</taxon>
        <taxon>Bruchini</taxon>
        <taxon>Acanthoscelides</taxon>
    </lineage>
</organism>
<comment type="caution">
    <text evidence="1">The sequence shown here is derived from an EMBL/GenBank/DDBJ whole genome shotgun (WGS) entry which is preliminary data.</text>
</comment>
<dbReference type="Proteomes" id="UP001152888">
    <property type="component" value="Unassembled WGS sequence"/>
</dbReference>
<evidence type="ECO:0000313" key="2">
    <source>
        <dbReference type="Proteomes" id="UP001152888"/>
    </source>
</evidence>
<reference evidence="1" key="1">
    <citation type="submission" date="2022-03" db="EMBL/GenBank/DDBJ databases">
        <authorList>
            <person name="Sayadi A."/>
        </authorList>
    </citation>
    <scope>NUCLEOTIDE SEQUENCE</scope>
</reference>
<keyword evidence="2" id="KW-1185">Reference proteome</keyword>
<evidence type="ECO:0000313" key="1">
    <source>
        <dbReference type="EMBL" id="CAH2016362.1"/>
    </source>
</evidence>
<protein>
    <submittedName>
        <fullName evidence="1">Uncharacterized protein</fullName>
    </submittedName>
</protein>
<dbReference type="AlphaFoldDB" id="A0A9P0QB83"/>
<proteinExistence type="predicted"/>
<dbReference type="EMBL" id="CAKOFQ010008879">
    <property type="protein sequence ID" value="CAH2016362.1"/>
    <property type="molecule type" value="Genomic_DNA"/>
</dbReference>